<dbReference type="eggNOG" id="COG1196">
    <property type="taxonomic scope" value="Bacteria"/>
</dbReference>
<keyword evidence="1" id="KW-0175">Coiled coil</keyword>
<keyword evidence="3" id="KW-1185">Reference proteome</keyword>
<accession>D5SLQ2</accession>
<evidence type="ECO:0000256" key="1">
    <source>
        <dbReference type="SAM" id="Coils"/>
    </source>
</evidence>
<feature type="coiled-coil region" evidence="1">
    <location>
        <begin position="81"/>
        <end position="108"/>
    </location>
</feature>
<keyword evidence="2" id="KW-0614">Plasmid</keyword>
<proteinExistence type="predicted"/>
<evidence type="ECO:0000313" key="3">
    <source>
        <dbReference type="Proteomes" id="UP000002357"/>
    </source>
</evidence>
<protein>
    <submittedName>
        <fullName evidence="2">Putative secreted protein</fullName>
    </submittedName>
</protein>
<name>D5SLQ2_STRCL</name>
<dbReference type="Proteomes" id="UP000002357">
    <property type="component" value="Plasmid pSCL4"/>
</dbReference>
<evidence type="ECO:0000313" key="2">
    <source>
        <dbReference type="EMBL" id="EFG04845.2"/>
    </source>
</evidence>
<dbReference type="AlphaFoldDB" id="D5SLQ2"/>
<gene>
    <name evidence="2" type="ORF">SCLAV_p1361</name>
</gene>
<feature type="non-terminal residue" evidence="2">
    <location>
        <position position="115"/>
    </location>
</feature>
<reference evidence="2 3" key="1">
    <citation type="journal article" date="2010" name="Genome Biol. Evol.">
        <title>The sequence of a 1.8-mb bacterial linear plasmid reveals a rich evolutionary reservoir of secondary metabolic pathways.</title>
        <authorList>
            <person name="Medema M.H."/>
            <person name="Trefzer A."/>
            <person name="Kovalchuk A."/>
            <person name="van den Berg M."/>
            <person name="Mueller U."/>
            <person name="Heijne W."/>
            <person name="Wu L."/>
            <person name="Alam M.T."/>
            <person name="Ronning C.M."/>
            <person name="Nierman W.C."/>
            <person name="Bovenberg R.A.L."/>
            <person name="Breitling R."/>
            <person name="Takano E."/>
        </authorList>
    </citation>
    <scope>NUCLEOTIDE SEQUENCE [LARGE SCALE GENOMIC DNA]</scope>
    <source>
        <strain evidence="3">ATCC 27064 / DSM 738 / JCM 4710 / NBRC 13307 / NCIMB 12785 / NRRL 3585 / VKM Ac-602</strain>
        <plasmid evidence="2">pSCL4</plasmid>
    </source>
</reference>
<geneLocation type="plasmid" evidence="2 3">
    <name>pSCL4</name>
</geneLocation>
<dbReference type="EMBL" id="CM000914">
    <property type="protein sequence ID" value="EFG04845.2"/>
    <property type="molecule type" value="Genomic_DNA"/>
</dbReference>
<organism evidence="2 3">
    <name type="scientific">Streptomyces clavuligerus</name>
    <dbReference type="NCBI Taxonomy" id="1901"/>
    <lineage>
        <taxon>Bacteria</taxon>
        <taxon>Bacillati</taxon>
        <taxon>Actinomycetota</taxon>
        <taxon>Actinomycetes</taxon>
        <taxon>Kitasatosporales</taxon>
        <taxon>Streptomycetaceae</taxon>
        <taxon>Streptomyces</taxon>
    </lineage>
</organism>
<sequence>MSDARSRVDAAAAAFYELDSAQRELRISLETITAVDSSPEAGRAADGFAGLERRIDEVSHRYIEAVDSYDLDREDLDPSLAAQARTLLTRAREELTGAKAELDRFAESLGPLLER</sequence>